<sequence length="114" mass="12188">MTRSTARATNITLTNLEGVPGKEIIEHYGLVQGSTIRAKHVGKDILAGFKNIVGGELKAYTELLQESRQEAVNRMVMQAEQLGANAVINVRFATSSVAPGAAELFAYGTAVKVQ</sequence>
<name>A0A6M0RVF9_9CYAN</name>
<dbReference type="PANTHER" id="PTHR34068:SF2">
    <property type="entry name" value="UPF0145 PROTEIN SCO3412"/>
    <property type="match status" value="1"/>
</dbReference>
<gene>
    <name evidence="3" type="ORF">DXZ20_31570</name>
</gene>
<dbReference type="HAMAP" id="MF_00338">
    <property type="entry name" value="UPF0145"/>
    <property type="match status" value="1"/>
</dbReference>
<evidence type="ECO:0000256" key="2">
    <source>
        <dbReference type="HAMAP-Rule" id="MF_00338"/>
    </source>
</evidence>
<accession>A0A6M0RVF9</accession>
<dbReference type="Pfam" id="PF01906">
    <property type="entry name" value="YbjQ_1"/>
    <property type="match status" value="1"/>
</dbReference>
<evidence type="ECO:0000313" key="3">
    <source>
        <dbReference type="EMBL" id="NEZ60106.1"/>
    </source>
</evidence>
<dbReference type="SUPFAM" id="SSF117782">
    <property type="entry name" value="YbjQ-like"/>
    <property type="match status" value="1"/>
</dbReference>
<comment type="caution">
    <text evidence="3">The sequence shown here is derived from an EMBL/GenBank/DDBJ whole genome shotgun (WGS) entry which is preliminary data.</text>
</comment>
<dbReference type="InterPro" id="IPR035439">
    <property type="entry name" value="UPF0145_dom_sf"/>
</dbReference>
<evidence type="ECO:0000256" key="1">
    <source>
        <dbReference type="ARBA" id="ARBA00010751"/>
    </source>
</evidence>
<dbReference type="PANTHER" id="PTHR34068">
    <property type="entry name" value="UPF0145 PROTEIN YBJQ"/>
    <property type="match status" value="1"/>
</dbReference>
<comment type="similarity">
    <text evidence="1 2">Belongs to the UPF0145 family.</text>
</comment>
<keyword evidence="4" id="KW-1185">Reference proteome</keyword>
<proteinExistence type="inferred from homology"/>
<dbReference type="Gene3D" id="3.30.110.70">
    <property type="entry name" value="Hypothetical protein apc22750. Chain B"/>
    <property type="match status" value="1"/>
</dbReference>
<evidence type="ECO:0000313" key="4">
    <source>
        <dbReference type="Proteomes" id="UP000481033"/>
    </source>
</evidence>
<dbReference type="InterPro" id="IPR002765">
    <property type="entry name" value="UPF0145_YbjQ-like"/>
</dbReference>
<reference evidence="3 4" key="1">
    <citation type="journal article" date="2020" name="Microb. Ecol.">
        <title>Ecogenomics of the Marine Benthic Filamentous Cyanobacterium Adonisia.</title>
        <authorList>
            <person name="Walter J.M."/>
            <person name="Coutinho F.H."/>
            <person name="Leomil L."/>
            <person name="Hargreaves P.I."/>
            <person name="Campeao M.E."/>
            <person name="Vieira V.V."/>
            <person name="Silva B.S."/>
            <person name="Fistarol G.O."/>
            <person name="Salomon P.S."/>
            <person name="Sawabe T."/>
            <person name="Mino S."/>
            <person name="Hosokawa M."/>
            <person name="Miyashita H."/>
            <person name="Maruyama F."/>
            <person name="van Verk M.C."/>
            <person name="Dutilh B.E."/>
            <person name="Thompson C.C."/>
            <person name="Thompson F.L."/>
        </authorList>
    </citation>
    <scope>NUCLEOTIDE SEQUENCE [LARGE SCALE GENOMIC DNA]</scope>
    <source>
        <strain evidence="3 4">CCMR0081</strain>
    </source>
</reference>
<protein>
    <recommendedName>
        <fullName evidence="2">UPF0145 protein DXZ20_31570</fullName>
    </recommendedName>
</protein>
<dbReference type="RefSeq" id="WP_006516189.1">
    <property type="nucleotide sequence ID" value="NZ_QXHD01000004.1"/>
</dbReference>
<organism evidence="3 4">
    <name type="scientific">Adonisia turfae CCMR0081</name>
    <dbReference type="NCBI Taxonomy" id="2292702"/>
    <lineage>
        <taxon>Bacteria</taxon>
        <taxon>Bacillati</taxon>
        <taxon>Cyanobacteriota</taxon>
        <taxon>Adonisia</taxon>
        <taxon>Adonisia turfae</taxon>
    </lineage>
</organism>
<dbReference type="Proteomes" id="UP000481033">
    <property type="component" value="Unassembled WGS sequence"/>
</dbReference>
<dbReference type="EMBL" id="QXHD01000004">
    <property type="protein sequence ID" value="NEZ60106.1"/>
    <property type="molecule type" value="Genomic_DNA"/>
</dbReference>
<dbReference type="AlphaFoldDB" id="A0A6M0RVF9"/>